<feature type="compositionally biased region" description="Polar residues" evidence="8">
    <location>
        <begin position="1317"/>
        <end position="1331"/>
    </location>
</feature>
<evidence type="ECO:0000256" key="1">
    <source>
        <dbReference type="ARBA" id="ARBA00010843"/>
    </source>
</evidence>
<dbReference type="PANTHER" id="PTHR13555:SF25">
    <property type="entry name" value="ZINC FINGER C2HC DOMAIN-CONTAINING PROTEIN 1A"/>
    <property type="match status" value="1"/>
</dbReference>
<protein>
    <recommendedName>
        <fullName evidence="9">C2HC/C3H-type domain-containing protein</fullName>
    </recommendedName>
</protein>
<feature type="compositionally biased region" description="Low complexity" evidence="8">
    <location>
        <begin position="1287"/>
        <end position="1296"/>
    </location>
</feature>
<feature type="region of interest" description="Disordered" evidence="8">
    <location>
        <begin position="358"/>
        <end position="392"/>
    </location>
</feature>
<feature type="region of interest" description="Disordered" evidence="8">
    <location>
        <begin position="1377"/>
        <end position="1466"/>
    </location>
</feature>
<feature type="compositionally biased region" description="Polar residues" evidence="8">
    <location>
        <begin position="487"/>
        <end position="501"/>
    </location>
</feature>
<feature type="compositionally biased region" description="Low complexity" evidence="8">
    <location>
        <begin position="1442"/>
        <end position="1455"/>
    </location>
</feature>
<feature type="compositionally biased region" description="Basic and acidic residues" evidence="8">
    <location>
        <begin position="1350"/>
        <end position="1364"/>
    </location>
</feature>
<feature type="coiled-coil region" evidence="7">
    <location>
        <begin position="32"/>
        <end position="63"/>
    </location>
</feature>
<evidence type="ECO:0000313" key="10">
    <source>
        <dbReference type="EMBL" id="KAL0121225.1"/>
    </source>
</evidence>
<organism evidence="10 11">
    <name type="scientific">Cardiocondyla obscurior</name>
    <dbReference type="NCBI Taxonomy" id="286306"/>
    <lineage>
        <taxon>Eukaryota</taxon>
        <taxon>Metazoa</taxon>
        <taxon>Ecdysozoa</taxon>
        <taxon>Arthropoda</taxon>
        <taxon>Hexapoda</taxon>
        <taxon>Insecta</taxon>
        <taxon>Pterygota</taxon>
        <taxon>Neoptera</taxon>
        <taxon>Endopterygota</taxon>
        <taxon>Hymenoptera</taxon>
        <taxon>Apocrita</taxon>
        <taxon>Aculeata</taxon>
        <taxon>Formicoidea</taxon>
        <taxon>Formicidae</taxon>
        <taxon>Myrmicinae</taxon>
        <taxon>Cardiocondyla</taxon>
    </lineage>
</organism>
<feature type="region of interest" description="Disordered" evidence="8">
    <location>
        <begin position="1553"/>
        <end position="1575"/>
    </location>
</feature>
<feature type="compositionally biased region" description="Low complexity" evidence="8">
    <location>
        <begin position="67"/>
        <end position="100"/>
    </location>
</feature>
<feature type="domain" description="C2HC/C3H-type" evidence="9">
    <location>
        <begin position="1464"/>
        <end position="1493"/>
    </location>
</feature>
<feature type="compositionally biased region" description="Basic and acidic residues" evidence="8">
    <location>
        <begin position="1299"/>
        <end position="1314"/>
    </location>
</feature>
<feature type="region of interest" description="Disordered" evidence="8">
    <location>
        <begin position="582"/>
        <end position="608"/>
    </location>
</feature>
<feature type="compositionally biased region" description="Basic and acidic residues" evidence="8">
    <location>
        <begin position="367"/>
        <end position="385"/>
    </location>
</feature>
<accession>A0AAW2G1C0</accession>
<feature type="region of interest" description="Disordered" evidence="8">
    <location>
        <begin position="467"/>
        <end position="557"/>
    </location>
</feature>
<evidence type="ECO:0000313" key="11">
    <source>
        <dbReference type="Proteomes" id="UP001430953"/>
    </source>
</evidence>
<feature type="region of interest" description="Disordered" evidence="8">
    <location>
        <begin position="67"/>
        <end position="106"/>
    </location>
</feature>
<evidence type="ECO:0000259" key="9">
    <source>
        <dbReference type="PROSITE" id="PS52027"/>
    </source>
</evidence>
<feature type="region of interest" description="Disordered" evidence="8">
    <location>
        <begin position="864"/>
        <end position="893"/>
    </location>
</feature>
<reference evidence="10 11" key="1">
    <citation type="submission" date="2023-03" db="EMBL/GenBank/DDBJ databases">
        <title>High recombination rates correlate with genetic variation in Cardiocondyla obscurior ants.</title>
        <authorList>
            <person name="Errbii M."/>
        </authorList>
    </citation>
    <scope>NUCLEOTIDE SEQUENCE [LARGE SCALE GENOMIC DNA]</scope>
    <source>
        <strain evidence="10">Alpha-2009</strain>
        <tissue evidence="10">Whole body</tissue>
    </source>
</reference>
<sequence>MHIRSQQLGAPARGVSMDMKTSWAAQEYDTALPSLETMARFQQKQLQEKEQKLLQLYDQQQQRAYQVVQRGSAGSNSSHHGSTAVRTATTTTATTTTSTSQGGKVRQMFDERRQTTVKGIDRSYPLEPLENKLRKQTNMNGAATQRNGNVTVNRQSVKRVARADVNSNVNGGKPVVSYHEEIIRDSFGPSVRRHDDEDEYGVENRVATFASEHYRHENDNEQYETLDQDMIDRNRMMAKIHLMGFDESLKHRVKNDLESEEFPEYLMVDVPDKLSKKNVTRKLSQAEERLERFKNANAKRSSVTKQSTSTSTVTKKRAEPAIPKSNSRLRNRIAETSPISARSGSSWISERSQRIFESAKSPAGTRAADEISARWKESSDTETLGRRASPRSLLSKEATKVETASRFYPRINGFKSLTSDGKIFVRRRTDPQFFCRESERSATTVSLNRKSDSPLFRRNELIKRNGSPRFSLSESERSRGTSESKSPVWSETRVSSRQSASPEYLRYESKRSGTATSTDRETIESKSSEMSRGSVTKRNMINSERQKNQTSTLGGRRSFQFKPRFHEEGIFKKRTSPQFFCKESERSATTMSIDRKSDSSGSPLFRRDTLIKRNRSPRFFLSESEQSHRRSESKSPIWSDGELLSIRSTSPQYRESKRFEIAGIGRGTVESKSGDLNERNLTRLTRLFEPARSAITASIDRKYNTFKSSEMTRDRRVASPQFFCKESEKSATTMLIEPKSTDTAKSIAKQRKYASNNFQKQPVRSPIDKKISYVSTKYRRTPSPSVTKYEVISVSPKGRITETRRSPKISESSATSVSSIVNLKYGLELDNNFQSTELVRKFIKSQDGRQRATRQFPSKRIANGNHWKNQRKPSPMLRTASPWSVEGRKRTTPEFSRKTITPTEADVDIQEITMTDHRIERGKLQKTSSPISRRQFDGTHAKLLGSGTEFKTSATYPARKLHEQRKSTLKSDVFKKSLSDRESSNPRSDQESEKSVTGLIRRSATKPQTVAEPSSNKELKGCRKISSPNSVRRTARKKIFFCETIHTPVKSSASGKTISPTRECGRRHDIKSKVSSSRVSPLRKTAEISRDTPTVFSSWSIATKADQSKRRSTEGRSPTCKRRLFEFDSDKEDLLKLTRVRVRKDESRPFINFRLRGNEAVSSLKSSEDFNHDVTRNPIGSEGTSAFDVKPLRSIEDIRKSIDKNSKLNTAEKSRSAIANRRSALRESVNARRSSTAASAASNVFLGANPVKLINIKSCVSRITKSPSPDSAAIKQRETNARTTRGSISSSPSKSPEVASRRPASESRNQEAKLSRRSTFAKGTNSSGNKMTESDTTDGVILQNGSANESTRKSDSFMIDFDDRPSKEDDAVLLKRSLMKKSSNEKQQTTSSVSGRPTSSSNPGVNLIQDSIVKNRMAENERGKEVAKGGGKVKNKAPEKPSSSSGKFSNASGFNDDTTTDTKGLTRCKTCGRSFAQNRIGLHEEICMKTTTKKRKQFDPVMSRVKGTELEPFVKKGFAKRETKKKPEAKSDWRRKHEEFISAIRYARETQAQLAAGGNLSDLPPPPPSDTSDYIQCEHCGRKFNRSAAERHIPICKRMHDKKQTQAPRARR</sequence>
<evidence type="ECO:0000256" key="7">
    <source>
        <dbReference type="SAM" id="Coils"/>
    </source>
</evidence>
<feature type="region of interest" description="Disordered" evidence="8">
    <location>
        <begin position="1590"/>
        <end position="1612"/>
    </location>
</feature>
<dbReference type="PROSITE" id="PS52027">
    <property type="entry name" value="ZF_C2HC_C3H"/>
    <property type="match status" value="2"/>
</dbReference>
<feature type="region of interest" description="Disordered" evidence="8">
    <location>
        <begin position="918"/>
        <end position="1030"/>
    </location>
</feature>
<evidence type="ECO:0000256" key="4">
    <source>
        <dbReference type="ARBA" id="ARBA00022771"/>
    </source>
</evidence>
<dbReference type="InterPro" id="IPR026319">
    <property type="entry name" value="ZC2HC1A/B-like"/>
</dbReference>
<keyword evidence="2" id="KW-0479">Metal-binding</keyword>
<dbReference type="PANTHER" id="PTHR13555">
    <property type="entry name" value="C2H2 ZINC FINGER CGI-62-RELATED"/>
    <property type="match status" value="1"/>
</dbReference>
<feature type="compositionally biased region" description="Low complexity" evidence="8">
    <location>
        <begin position="1389"/>
        <end position="1401"/>
    </location>
</feature>
<comment type="similarity">
    <text evidence="1">Belongs to the ZC2HC1 family.</text>
</comment>
<evidence type="ECO:0000256" key="3">
    <source>
        <dbReference type="ARBA" id="ARBA00022737"/>
    </source>
</evidence>
<keyword evidence="5" id="KW-0862">Zinc</keyword>
<proteinExistence type="inferred from homology"/>
<feature type="compositionally biased region" description="Polar residues" evidence="8">
    <location>
        <begin position="1005"/>
        <end position="1014"/>
    </location>
</feature>
<keyword evidence="7" id="KW-0175">Coiled coil</keyword>
<feature type="region of interest" description="Disordered" evidence="8">
    <location>
        <begin position="1263"/>
        <end position="1364"/>
    </location>
</feature>
<dbReference type="InterPro" id="IPR049899">
    <property type="entry name" value="Znf_C2HC_C3H"/>
</dbReference>
<comment type="caution">
    <text evidence="10">The sequence shown here is derived from an EMBL/GenBank/DDBJ whole genome shotgun (WGS) entry which is preliminary data.</text>
</comment>
<feature type="compositionally biased region" description="Polar residues" evidence="8">
    <location>
        <begin position="530"/>
        <end position="553"/>
    </location>
</feature>
<dbReference type="Gene3D" id="3.30.160.60">
    <property type="entry name" value="Classic Zinc Finger"/>
    <property type="match status" value="1"/>
</dbReference>
<keyword evidence="11" id="KW-1185">Reference proteome</keyword>
<evidence type="ECO:0000256" key="8">
    <source>
        <dbReference type="SAM" id="MobiDB-lite"/>
    </source>
</evidence>
<dbReference type="GO" id="GO:0008270">
    <property type="term" value="F:zinc ion binding"/>
    <property type="evidence" value="ECO:0007669"/>
    <property type="project" value="UniProtKB-KW"/>
</dbReference>
<evidence type="ECO:0000256" key="6">
    <source>
        <dbReference type="PROSITE-ProRule" id="PRU01371"/>
    </source>
</evidence>
<evidence type="ECO:0000256" key="2">
    <source>
        <dbReference type="ARBA" id="ARBA00022723"/>
    </source>
</evidence>
<name>A0AAW2G1C0_9HYME</name>
<feature type="compositionally biased region" description="Basic and acidic residues" evidence="8">
    <location>
        <begin position="518"/>
        <end position="529"/>
    </location>
</feature>
<feature type="compositionally biased region" description="Basic and acidic residues" evidence="8">
    <location>
        <begin position="1416"/>
        <end position="1427"/>
    </location>
</feature>
<evidence type="ECO:0000256" key="5">
    <source>
        <dbReference type="ARBA" id="ARBA00022833"/>
    </source>
</evidence>
<dbReference type="EMBL" id="JADYXP020000007">
    <property type="protein sequence ID" value="KAL0121225.1"/>
    <property type="molecule type" value="Genomic_DNA"/>
</dbReference>
<feature type="region of interest" description="Disordered" evidence="8">
    <location>
        <begin position="295"/>
        <end position="331"/>
    </location>
</feature>
<gene>
    <name evidence="10" type="ORF">PUN28_008717</name>
</gene>
<keyword evidence="4 6" id="KW-0863">Zinc-finger</keyword>
<keyword evidence="3" id="KW-0677">Repeat</keyword>
<dbReference type="Pfam" id="PF13913">
    <property type="entry name" value="zf-C2HC_2"/>
    <property type="match status" value="2"/>
</dbReference>
<feature type="compositionally biased region" description="Basic and acidic residues" evidence="8">
    <location>
        <begin position="972"/>
        <end position="994"/>
    </location>
</feature>
<dbReference type="Proteomes" id="UP001430953">
    <property type="component" value="Unassembled WGS sequence"/>
</dbReference>
<feature type="domain" description="C2HC/C3H-type" evidence="9">
    <location>
        <begin position="1573"/>
        <end position="1602"/>
    </location>
</feature>
<feature type="compositionally biased region" description="Low complexity" evidence="8">
    <location>
        <begin position="299"/>
        <end position="313"/>
    </location>
</feature>